<dbReference type="OrthoDB" id="3221235at2759"/>
<reference evidence="1" key="1">
    <citation type="submission" date="2020-11" db="EMBL/GenBank/DDBJ databases">
        <title>Adaptations for nitrogen fixation in a non-lichenized fungal sporocarp promotes dispersal by wood-feeding termites.</title>
        <authorList>
            <consortium name="DOE Joint Genome Institute"/>
            <person name="Koch R.A."/>
            <person name="Yoon G."/>
            <person name="Arayal U."/>
            <person name="Lail K."/>
            <person name="Amirebrahimi M."/>
            <person name="Labutti K."/>
            <person name="Lipzen A."/>
            <person name="Riley R."/>
            <person name="Barry K."/>
            <person name="Henrissat B."/>
            <person name="Grigoriev I.V."/>
            <person name="Herr J.R."/>
            <person name="Aime M.C."/>
        </authorList>
    </citation>
    <scope>NUCLEOTIDE SEQUENCE</scope>
    <source>
        <strain evidence="1">MCA 3950</strain>
    </source>
</reference>
<name>A0A9P8ASE9_9AGAR</name>
<dbReference type="GeneID" id="66104702"/>
<protein>
    <recommendedName>
        <fullName evidence="3">F-box domain-containing protein</fullName>
    </recommendedName>
</protein>
<accession>A0A9P8ASE9</accession>
<dbReference type="AlphaFoldDB" id="A0A9P8ASE9"/>
<dbReference type="EMBL" id="MU250535">
    <property type="protein sequence ID" value="KAG7446060.1"/>
    <property type="molecule type" value="Genomic_DNA"/>
</dbReference>
<organism evidence="1 2">
    <name type="scientific">Guyanagaster necrorhizus</name>
    <dbReference type="NCBI Taxonomy" id="856835"/>
    <lineage>
        <taxon>Eukaryota</taxon>
        <taxon>Fungi</taxon>
        <taxon>Dikarya</taxon>
        <taxon>Basidiomycota</taxon>
        <taxon>Agaricomycotina</taxon>
        <taxon>Agaricomycetes</taxon>
        <taxon>Agaricomycetidae</taxon>
        <taxon>Agaricales</taxon>
        <taxon>Marasmiineae</taxon>
        <taxon>Physalacriaceae</taxon>
        <taxon>Guyanagaster</taxon>
    </lineage>
</organism>
<feature type="non-terminal residue" evidence="1">
    <location>
        <position position="1"/>
    </location>
</feature>
<comment type="caution">
    <text evidence="1">The sequence shown here is derived from an EMBL/GenBank/DDBJ whole genome shotgun (WGS) entry which is preliminary data.</text>
</comment>
<gene>
    <name evidence="1" type="ORF">BT62DRAFT_830865</name>
</gene>
<evidence type="ECO:0000313" key="1">
    <source>
        <dbReference type="EMBL" id="KAG7446060.1"/>
    </source>
</evidence>
<feature type="non-terminal residue" evidence="1">
    <location>
        <position position="102"/>
    </location>
</feature>
<proteinExistence type="predicted"/>
<sequence>EMVKTKTKLQSEIFRLEKLIKALQYSLGRLKCVVPTYESLFAPVRRLPFEVLQEIFEQTLYSSLNDMFPSSDINKTVTLTPIRLASVCLYWRGICLASPSLW</sequence>
<dbReference type="RefSeq" id="XP_043039560.1">
    <property type="nucleotide sequence ID" value="XM_043182405.1"/>
</dbReference>
<dbReference type="Proteomes" id="UP000812287">
    <property type="component" value="Unassembled WGS sequence"/>
</dbReference>
<evidence type="ECO:0008006" key="3">
    <source>
        <dbReference type="Google" id="ProtNLM"/>
    </source>
</evidence>
<evidence type="ECO:0000313" key="2">
    <source>
        <dbReference type="Proteomes" id="UP000812287"/>
    </source>
</evidence>
<keyword evidence="2" id="KW-1185">Reference proteome</keyword>